<evidence type="ECO:0000256" key="1">
    <source>
        <dbReference type="SAM" id="Phobius"/>
    </source>
</evidence>
<keyword evidence="1" id="KW-0812">Transmembrane</keyword>
<gene>
    <name evidence="3" type="ORF">FDK13_28825</name>
</gene>
<evidence type="ECO:0000313" key="3">
    <source>
        <dbReference type="EMBL" id="TKT87597.1"/>
    </source>
</evidence>
<dbReference type="SUPFAM" id="SSF46785">
    <property type="entry name" value="Winged helix' DNA-binding domain"/>
    <property type="match status" value="1"/>
</dbReference>
<keyword evidence="4" id="KW-1185">Reference proteome</keyword>
<dbReference type="InterPro" id="IPR036388">
    <property type="entry name" value="WH-like_DNA-bd_sf"/>
</dbReference>
<dbReference type="Gene3D" id="1.10.10.10">
    <property type="entry name" value="Winged helix-like DNA-binding domain superfamily/Winged helix DNA-binding domain"/>
    <property type="match status" value="1"/>
</dbReference>
<reference evidence="3 4" key="1">
    <citation type="submission" date="2019-05" db="EMBL/GenBank/DDBJ databases">
        <title>Dyadobacter AR-3-8 sp. nov., isolated from arctic soil.</title>
        <authorList>
            <person name="Chaudhary D.K."/>
        </authorList>
    </citation>
    <scope>NUCLEOTIDE SEQUENCE [LARGE SCALE GENOMIC DNA]</scope>
    <source>
        <strain evidence="3 4">AR-3-8</strain>
    </source>
</reference>
<organism evidence="3 4">
    <name type="scientific">Dyadobacter frigoris</name>
    <dbReference type="NCBI Taxonomy" id="2576211"/>
    <lineage>
        <taxon>Bacteria</taxon>
        <taxon>Pseudomonadati</taxon>
        <taxon>Bacteroidota</taxon>
        <taxon>Cytophagia</taxon>
        <taxon>Cytophagales</taxon>
        <taxon>Spirosomataceae</taxon>
        <taxon>Dyadobacter</taxon>
    </lineage>
</organism>
<feature type="transmembrane region" description="Helical" evidence="1">
    <location>
        <begin position="12"/>
        <end position="34"/>
    </location>
</feature>
<dbReference type="Pfam" id="PF03551">
    <property type="entry name" value="PadR"/>
    <property type="match status" value="1"/>
</dbReference>
<evidence type="ECO:0000259" key="2">
    <source>
        <dbReference type="Pfam" id="PF03551"/>
    </source>
</evidence>
<accession>A0A4U6CVA4</accession>
<proteinExistence type="predicted"/>
<dbReference type="AlphaFoldDB" id="A0A4U6CVA4"/>
<evidence type="ECO:0000313" key="4">
    <source>
        <dbReference type="Proteomes" id="UP000304900"/>
    </source>
</evidence>
<sequence length="112" mass="12658">MKRTYLGEFEEIVLLAVAVLGGQAYGVSLMHDIAKQTGRELRLNQVHSALQRLEEKGMVKSTLGEPTAERGGKRKRLFLVTAHGQRSLQEIQQVRLSFWERLANPFKLGINL</sequence>
<keyword evidence="1" id="KW-1133">Transmembrane helix</keyword>
<dbReference type="InterPro" id="IPR005149">
    <property type="entry name" value="Tscrpt_reg_PadR_N"/>
</dbReference>
<name>A0A4U6CVA4_9BACT</name>
<dbReference type="Proteomes" id="UP000304900">
    <property type="component" value="Unassembled WGS sequence"/>
</dbReference>
<comment type="caution">
    <text evidence="3">The sequence shown here is derived from an EMBL/GenBank/DDBJ whole genome shotgun (WGS) entry which is preliminary data.</text>
</comment>
<keyword evidence="1" id="KW-0472">Membrane</keyword>
<dbReference type="EMBL" id="SZVO01000018">
    <property type="protein sequence ID" value="TKT87597.1"/>
    <property type="molecule type" value="Genomic_DNA"/>
</dbReference>
<protein>
    <submittedName>
        <fullName evidence="3">PadR family transcriptional regulator</fullName>
    </submittedName>
</protein>
<feature type="domain" description="Transcription regulator PadR N-terminal" evidence="2">
    <location>
        <begin position="18"/>
        <end position="90"/>
    </location>
</feature>
<dbReference type="OrthoDB" id="982587at2"/>
<dbReference type="InterPro" id="IPR036390">
    <property type="entry name" value="WH_DNA-bd_sf"/>
</dbReference>
<dbReference type="RefSeq" id="WP_137343484.1">
    <property type="nucleotide sequence ID" value="NZ_BSQH01000005.1"/>
</dbReference>